<dbReference type="InterPro" id="IPR035897">
    <property type="entry name" value="Toll_tir_struct_dom_sf"/>
</dbReference>
<protein>
    <recommendedName>
        <fullName evidence="2">TIR domain-containing protein</fullName>
    </recommendedName>
</protein>
<accession>A0A6S6UMK2</accession>
<evidence type="ECO:0000256" key="1">
    <source>
        <dbReference type="SAM" id="Phobius"/>
    </source>
</evidence>
<evidence type="ECO:0000313" key="3">
    <source>
        <dbReference type="EMBL" id="CAA6830710.1"/>
    </source>
</evidence>
<name>A0A6S6UMK2_9GAMM</name>
<keyword evidence="1" id="KW-1133">Transmembrane helix</keyword>
<dbReference type="AlphaFoldDB" id="A0A6S6UMK2"/>
<proteinExistence type="predicted"/>
<feature type="domain" description="TIR" evidence="2">
    <location>
        <begin position="4"/>
        <end position="124"/>
    </location>
</feature>
<dbReference type="EMBL" id="CACVAT010000620">
    <property type="protein sequence ID" value="CAA6830710.1"/>
    <property type="molecule type" value="Genomic_DNA"/>
</dbReference>
<gene>
    <name evidence="3" type="ORF">HELGO_WM26681</name>
</gene>
<keyword evidence="1" id="KW-0812">Transmembrane</keyword>
<organism evidence="3">
    <name type="scientific">uncultured Thiotrichaceae bacterium</name>
    <dbReference type="NCBI Taxonomy" id="298394"/>
    <lineage>
        <taxon>Bacteria</taxon>
        <taxon>Pseudomonadati</taxon>
        <taxon>Pseudomonadota</taxon>
        <taxon>Gammaproteobacteria</taxon>
        <taxon>Thiotrichales</taxon>
        <taxon>Thiotrichaceae</taxon>
        <taxon>environmental samples</taxon>
    </lineage>
</organism>
<sequence length="297" mass="33903">MRGVFISYRRDDTAGEARALCKDLVACLGKNSVFMDVDSIALGKDFRKVLDERLKSCDVMLVLIGDEWLTTTNESGELRLHDPGDFVRQEVLAALKRNISVTPILFQGVKMPSEEDLPHDIKGLAYRNGFVVRHSQWESDINEMVMRLGFVKKDDKPSIPLIKKLLIGIPFFLISLAFIVWFVFFSQWFEKTGTDTGDKVFPAYVVVDSAWKTKLEARTRVAELSHTYKNSGFIWIPDFDSLSGAQLYQAYVGPFQSRAEAEKATCDYVSRFKKNKREHYAVLVSNDTTAQERIFCR</sequence>
<dbReference type="Gene3D" id="3.40.50.10140">
    <property type="entry name" value="Toll/interleukin-1 receptor homology (TIR) domain"/>
    <property type="match status" value="1"/>
</dbReference>
<keyword evidence="1" id="KW-0472">Membrane</keyword>
<dbReference type="Pfam" id="PF13676">
    <property type="entry name" value="TIR_2"/>
    <property type="match status" value="1"/>
</dbReference>
<evidence type="ECO:0000259" key="2">
    <source>
        <dbReference type="Pfam" id="PF13676"/>
    </source>
</evidence>
<feature type="transmembrane region" description="Helical" evidence="1">
    <location>
        <begin position="165"/>
        <end position="189"/>
    </location>
</feature>
<reference evidence="3" key="1">
    <citation type="submission" date="2020-01" db="EMBL/GenBank/DDBJ databases">
        <authorList>
            <person name="Meier V. D."/>
            <person name="Meier V D."/>
        </authorList>
    </citation>
    <scope>NUCLEOTIDE SEQUENCE</scope>
    <source>
        <strain evidence="3">HLG_WM_MAG_09</strain>
    </source>
</reference>
<dbReference type="InterPro" id="IPR000157">
    <property type="entry name" value="TIR_dom"/>
</dbReference>
<dbReference type="SUPFAM" id="SSF52200">
    <property type="entry name" value="Toll/Interleukin receptor TIR domain"/>
    <property type="match status" value="1"/>
</dbReference>
<dbReference type="GO" id="GO:0007165">
    <property type="term" value="P:signal transduction"/>
    <property type="evidence" value="ECO:0007669"/>
    <property type="project" value="InterPro"/>
</dbReference>